<dbReference type="InterPro" id="IPR001623">
    <property type="entry name" value="DnaJ_domain"/>
</dbReference>
<dbReference type="Proteomes" id="UP001143362">
    <property type="component" value="Unassembled WGS sequence"/>
</dbReference>
<keyword evidence="4" id="KW-1185">Reference proteome</keyword>
<keyword evidence="1" id="KW-0143">Chaperone</keyword>
<feature type="domain" description="J" evidence="2">
    <location>
        <begin position="197"/>
        <end position="260"/>
    </location>
</feature>
<dbReference type="InterPro" id="IPR007791">
    <property type="entry name" value="DjlA_N"/>
</dbReference>
<sequence>MFFGKLIAGLLGFLLLGWVGLVLGLLVGHAFDRGLARNIAFTSPEQLDAIRQQFSETCFTLLGVIAKADGRVSPEEITQAEHIMTQLGIEGSQRQAAIDYFKQGAEPDFQIEPAIASFLERSQGHRQLNQTLLMFLITMALADGVIDRNERQVMESCARQMGFDQVAFNHLLGMIEAQSHFHSFGESGSADADMLSDAYRALGVAPDSDERTVKRAYRKLMSENHPDKLIARGVPEAMVKIATEKSQEITAAYELIKKSA</sequence>
<accession>A0ABT3TCD5</accession>
<dbReference type="InterPro" id="IPR036869">
    <property type="entry name" value="J_dom_sf"/>
</dbReference>
<dbReference type="Gene3D" id="1.10.287.110">
    <property type="entry name" value="DnaJ domain"/>
    <property type="match status" value="1"/>
</dbReference>
<dbReference type="EMBL" id="SHNN01000001">
    <property type="protein sequence ID" value="MCX2979958.1"/>
    <property type="molecule type" value="Genomic_DNA"/>
</dbReference>
<dbReference type="RefSeq" id="WP_279243942.1">
    <property type="nucleotide sequence ID" value="NZ_SHNN01000001.1"/>
</dbReference>
<proteinExistence type="predicted"/>
<evidence type="ECO:0000256" key="1">
    <source>
        <dbReference type="ARBA" id="ARBA00023186"/>
    </source>
</evidence>
<dbReference type="SMART" id="SM00271">
    <property type="entry name" value="DnaJ"/>
    <property type="match status" value="1"/>
</dbReference>
<dbReference type="PROSITE" id="PS50076">
    <property type="entry name" value="DNAJ_2"/>
    <property type="match status" value="1"/>
</dbReference>
<evidence type="ECO:0000313" key="4">
    <source>
        <dbReference type="Proteomes" id="UP001143362"/>
    </source>
</evidence>
<dbReference type="Pfam" id="PF00226">
    <property type="entry name" value="DnaJ"/>
    <property type="match status" value="1"/>
</dbReference>
<dbReference type="InterPro" id="IPR050817">
    <property type="entry name" value="DjlA_DnaK_co-chaperone"/>
</dbReference>
<dbReference type="SUPFAM" id="SSF46565">
    <property type="entry name" value="Chaperone J-domain"/>
    <property type="match status" value="1"/>
</dbReference>
<dbReference type="Pfam" id="PF05099">
    <property type="entry name" value="TerB"/>
    <property type="match status" value="1"/>
</dbReference>
<evidence type="ECO:0000259" key="2">
    <source>
        <dbReference type="PROSITE" id="PS50076"/>
    </source>
</evidence>
<organism evidence="3 4">
    <name type="scientific">Candidatus Litorirhabdus singularis</name>
    <dbReference type="NCBI Taxonomy" id="2518993"/>
    <lineage>
        <taxon>Bacteria</taxon>
        <taxon>Pseudomonadati</taxon>
        <taxon>Pseudomonadota</taxon>
        <taxon>Gammaproteobacteria</taxon>
        <taxon>Cellvibrionales</taxon>
        <taxon>Halieaceae</taxon>
        <taxon>Candidatus Litorirhabdus</taxon>
    </lineage>
</organism>
<evidence type="ECO:0000313" key="3">
    <source>
        <dbReference type="EMBL" id="MCX2979958.1"/>
    </source>
</evidence>
<dbReference type="SUPFAM" id="SSF158682">
    <property type="entry name" value="TerB-like"/>
    <property type="match status" value="1"/>
</dbReference>
<reference evidence="3" key="1">
    <citation type="submission" date="2019-02" db="EMBL/GenBank/DDBJ databases">
        <authorList>
            <person name="Li S.-H."/>
        </authorList>
    </citation>
    <scope>NUCLEOTIDE SEQUENCE</scope>
    <source>
        <strain evidence="3">IMCC14734</strain>
    </source>
</reference>
<dbReference type="InterPro" id="IPR029024">
    <property type="entry name" value="TerB-like"/>
</dbReference>
<protein>
    <submittedName>
        <fullName evidence="3">Co-chaperone DjlA</fullName>
    </submittedName>
</protein>
<comment type="caution">
    <text evidence="3">The sequence shown here is derived from an EMBL/GenBank/DDBJ whole genome shotgun (WGS) entry which is preliminary data.</text>
</comment>
<dbReference type="PRINTS" id="PR00625">
    <property type="entry name" value="JDOMAIN"/>
</dbReference>
<dbReference type="CDD" id="cd06257">
    <property type="entry name" value="DnaJ"/>
    <property type="match status" value="1"/>
</dbReference>
<dbReference type="PANTHER" id="PTHR24074">
    <property type="entry name" value="CO-CHAPERONE PROTEIN DJLA"/>
    <property type="match status" value="1"/>
</dbReference>
<dbReference type="NCBIfam" id="NF006948">
    <property type="entry name" value="PRK09430.1"/>
    <property type="match status" value="1"/>
</dbReference>
<dbReference type="Gene3D" id="1.10.3680.10">
    <property type="entry name" value="TerB-like"/>
    <property type="match status" value="1"/>
</dbReference>
<gene>
    <name evidence="3" type="primary">djlA</name>
    <name evidence="3" type="ORF">EYC98_03665</name>
</gene>
<name>A0ABT3TCD5_9GAMM</name>
<dbReference type="CDD" id="cd07316">
    <property type="entry name" value="terB_like_DjlA"/>
    <property type="match status" value="1"/>
</dbReference>